<dbReference type="Gene3D" id="3.40.50.150">
    <property type="entry name" value="Vaccinia Virus protein VP39"/>
    <property type="match status" value="1"/>
</dbReference>
<dbReference type="EMBL" id="BSDX01000001">
    <property type="protein sequence ID" value="GLI52416.1"/>
    <property type="molecule type" value="Genomic_DNA"/>
</dbReference>
<organism evidence="1 2">
    <name type="scientific">Thermodesulfovibrio yellowstonii</name>
    <dbReference type="NCBI Taxonomy" id="28262"/>
    <lineage>
        <taxon>Bacteria</taxon>
        <taxon>Pseudomonadati</taxon>
        <taxon>Nitrospirota</taxon>
        <taxon>Thermodesulfovibrionia</taxon>
        <taxon>Thermodesulfovibrionales</taxon>
        <taxon>Thermodesulfovibrionaceae</taxon>
        <taxon>Thermodesulfovibrio</taxon>
    </lineage>
</organism>
<accession>A0A9W6GEH3</accession>
<gene>
    <name evidence="1" type="ORF">TISLANDTSLP1_01090</name>
</gene>
<dbReference type="Proteomes" id="UP001144297">
    <property type="component" value="Unassembled WGS sequence"/>
</dbReference>
<keyword evidence="2" id="KW-1185">Reference proteome</keyword>
<evidence type="ECO:0000313" key="1">
    <source>
        <dbReference type="EMBL" id="GLI52416.1"/>
    </source>
</evidence>
<proteinExistence type="predicted"/>
<dbReference type="InterPro" id="IPR029063">
    <property type="entry name" value="SAM-dependent_MTases_sf"/>
</dbReference>
<dbReference type="AlphaFoldDB" id="A0A9W6GEH3"/>
<evidence type="ECO:0000313" key="2">
    <source>
        <dbReference type="Proteomes" id="UP001144297"/>
    </source>
</evidence>
<name>A0A9W6GEH3_9BACT</name>
<reference evidence="1" key="1">
    <citation type="submission" date="2022-12" db="EMBL/GenBank/DDBJ databases">
        <title>Reference genome sequencing for broad-spectrum identification of bacterial and archaeal isolates by mass spectrometry.</title>
        <authorList>
            <person name="Sekiguchi Y."/>
            <person name="Tourlousse D.M."/>
        </authorList>
    </citation>
    <scope>NUCLEOTIDE SEQUENCE</scope>
    <source>
        <strain evidence="1">TSL-P1</strain>
    </source>
</reference>
<sequence>MHIDNKLIKDIFQWDVENWSQSLKFWNKYLSSNLEGLRVLEIGCGKGGLSLYFALRGANVICSDVDYPKEAEIFHRDYRLNNKIK</sequence>
<dbReference type="SUPFAM" id="SSF53335">
    <property type="entry name" value="S-adenosyl-L-methionine-dependent methyltransferases"/>
    <property type="match status" value="1"/>
</dbReference>
<protein>
    <recommendedName>
        <fullName evidence="3">Class I SAM-dependent methyltransferase</fullName>
    </recommendedName>
</protein>
<evidence type="ECO:0008006" key="3">
    <source>
        <dbReference type="Google" id="ProtNLM"/>
    </source>
</evidence>
<dbReference type="CDD" id="cd02440">
    <property type="entry name" value="AdoMet_MTases"/>
    <property type="match status" value="1"/>
</dbReference>
<comment type="caution">
    <text evidence="1">The sequence shown here is derived from an EMBL/GenBank/DDBJ whole genome shotgun (WGS) entry which is preliminary data.</text>
</comment>